<dbReference type="InterPro" id="IPR001216">
    <property type="entry name" value="P-phosphate_BS"/>
</dbReference>
<evidence type="ECO:0000259" key="9">
    <source>
        <dbReference type="Pfam" id="PF00291"/>
    </source>
</evidence>
<dbReference type="Gene3D" id="3.40.50.1100">
    <property type="match status" value="2"/>
</dbReference>
<evidence type="ECO:0000313" key="10">
    <source>
        <dbReference type="EMBL" id="RXG30005.1"/>
    </source>
</evidence>
<dbReference type="SUPFAM" id="SSF53686">
    <property type="entry name" value="Tryptophan synthase beta subunit-like PLP-dependent enzymes"/>
    <property type="match status" value="1"/>
</dbReference>
<evidence type="ECO:0000256" key="2">
    <source>
        <dbReference type="ARBA" id="ARBA00004924"/>
    </source>
</evidence>
<dbReference type="NCBIfam" id="TIGR03945">
    <property type="entry name" value="PLP_SbnA_fam"/>
    <property type="match status" value="1"/>
</dbReference>
<protein>
    <recommendedName>
        <fullName evidence="6">N-(2-amino-2-carboxyethyl)-L-glutamate synthase</fullName>
        <ecNumber evidence="5">2.5.1.140</ecNumber>
    </recommendedName>
</protein>
<evidence type="ECO:0000256" key="6">
    <source>
        <dbReference type="ARBA" id="ARBA00016985"/>
    </source>
</evidence>
<evidence type="ECO:0000256" key="8">
    <source>
        <dbReference type="ARBA" id="ARBA00022898"/>
    </source>
</evidence>
<keyword evidence="7" id="KW-0808">Transferase</keyword>
<dbReference type="GO" id="GO:0006535">
    <property type="term" value="P:cysteine biosynthetic process from serine"/>
    <property type="evidence" value="ECO:0007669"/>
    <property type="project" value="InterPro"/>
</dbReference>
<proteinExistence type="inferred from homology"/>
<dbReference type="PANTHER" id="PTHR10314">
    <property type="entry name" value="CYSTATHIONINE BETA-SYNTHASE"/>
    <property type="match status" value="1"/>
</dbReference>
<evidence type="ECO:0000256" key="7">
    <source>
        <dbReference type="ARBA" id="ARBA00022679"/>
    </source>
</evidence>
<evidence type="ECO:0000256" key="1">
    <source>
        <dbReference type="ARBA" id="ARBA00001933"/>
    </source>
</evidence>
<accession>A0A4Q0PLS7</accession>
<evidence type="ECO:0000256" key="4">
    <source>
        <dbReference type="ARBA" id="ARBA00011738"/>
    </source>
</evidence>
<evidence type="ECO:0000313" key="11">
    <source>
        <dbReference type="Proteomes" id="UP000290608"/>
    </source>
</evidence>
<dbReference type="CDD" id="cd01561">
    <property type="entry name" value="CBS_like"/>
    <property type="match status" value="1"/>
</dbReference>
<dbReference type="AlphaFoldDB" id="A0A4Q0PLS7"/>
<comment type="similarity">
    <text evidence="3">Belongs to the cysteine synthase/cystathionine beta-synthase family. SbnA subfamily.</text>
</comment>
<keyword evidence="8" id="KW-0663">Pyridoxal phosphate</keyword>
<dbReference type="InterPro" id="IPR050214">
    <property type="entry name" value="Cys_Synth/Cystath_Beta-Synth"/>
</dbReference>
<dbReference type="InterPro" id="IPR001926">
    <property type="entry name" value="TrpB-like_PALP"/>
</dbReference>
<dbReference type="PROSITE" id="PS00901">
    <property type="entry name" value="CYS_SYNTHASE"/>
    <property type="match status" value="1"/>
</dbReference>
<comment type="subunit">
    <text evidence="4">Homodimer.</text>
</comment>
<dbReference type="RefSeq" id="WP_073099064.1">
    <property type="nucleotide sequence ID" value="NZ_QOVL01000008.1"/>
</dbReference>
<dbReference type="EC" id="2.5.1.140" evidence="5"/>
<sequence>MKVTQTSPTLPITHQLDSILDTVGYTPLIHLKQLSTLTGIDVYGKLEMANPGGSIKDRTSLSILNEGIKNGTITPDTTLIESSSGNMAIGLAQVCSYYSIPLVIVVDPKANKHTLKILKAYGVKVDIVEKPSTDGGYLGARLKRVKQLLEKIPKAVWTNQYGNRANPLAHHQTMAEIAHDLPDADYIFAATSTCGTLMGCAAYIKAENLSTKLVAVDALGSVIFGNKPKDRFIPGHGAGLPSQFLDRKTIEEVVHVSDMECVTGCKKLLSTESILAGGSSGAVVSAFLKRAATIPSDQKVVLILCDRGERYLDTIYNEEWVTNKLNG</sequence>
<comment type="caution">
    <text evidence="10">The sequence shown here is derived from an EMBL/GenBank/DDBJ whole genome shotgun (WGS) entry which is preliminary data.</text>
</comment>
<comment type="cofactor">
    <cofactor evidence="1">
        <name>pyridoxal 5'-phosphate</name>
        <dbReference type="ChEBI" id="CHEBI:597326"/>
    </cofactor>
</comment>
<organism evidence="10 11">
    <name type="scientific">Leeuwenhoekiella marinoflava</name>
    <dbReference type="NCBI Taxonomy" id="988"/>
    <lineage>
        <taxon>Bacteria</taxon>
        <taxon>Pseudomonadati</taxon>
        <taxon>Bacteroidota</taxon>
        <taxon>Flavobacteriia</taxon>
        <taxon>Flavobacteriales</taxon>
        <taxon>Flavobacteriaceae</taxon>
        <taxon>Leeuwenhoekiella</taxon>
    </lineage>
</organism>
<dbReference type="Pfam" id="PF00291">
    <property type="entry name" value="PALP"/>
    <property type="match status" value="1"/>
</dbReference>
<name>A0A4Q0PLS7_9FLAO</name>
<dbReference type="Proteomes" id="UP000290608">
    <property type="component" value="Unassembled WGS sequence"/>
</dbReference>
<evidence type="ECO:0000256" key="5">
    <source>
        <dbReference type="ARBA" id="ARBA00012331"/>
    </source>
</evidence>
<feature type="domain" description="Tryptophan synthase beta chain-like PALP" evidence="9">
    <location>
        <begin position="20"/>
        <end position="306"/>
    </location>
</feature>
<dbReference type="EMBL" id="QOVL01000008">
    <property type="protein sequence ID" value="RXG30005.1"/>
    <property type="molecule type" value="Genomic_DNA"/>
</dbReference>
<dbReference type="GO" id="GO:0016765">
    <property type="term" value="F:transferase activity, transferring alkyl or aryl (other than methyl) groups"/>
    <property type="evidence" value="ECO:0007669"/>
    <property type="project" value="UniProtKB-ARBA"/>
</dbReference>
<gene>
    <name evidence="10" type="ORF">DSL99_2064</name>
</gene>
<comment type="pathway">
    <text evidence="2">Siderophore biosynthesis.</text>
</comment>
<dbReference type="InterPro" id="IPR023927">
    <property type="entry name" value="SbnA"/>
</dbReference>
<dbReference type="STRING" id="1122159.SAMN02745246_01972"/>
<reference evidence="10 11" key="1">
    <citation type="submission" date="2018-07" db="EMBL/GenBank/DDBJ databases">
        <title>Leeuwenhoekiella genomics.</title>
        <authorList>
            <person name="Tahon G."/>
            <person name="Willems A."/>
        </authorList>
    </citation>
    <scope>NUCLEOTIDE SEQUENCE [LARGE SCALE GENOMIC DNA]</scope>
    <source>
        <strain evidence="10 11">LMG 1345</strain>
    </source>
</reference>
<dbReference type="InterPro" id="IPR036052">
    <property type="entry name" value="TrpB-like_PALP_sf"/>
</dbReference>
<evidence type="ECO:0000256" key="3">
    <source>
        <dbReference type="ARBA" id="ARBA00008519"/>
    </source>
</evidence>